<keyword evidence="3" id="KW-1185">Reference proteome</keyword>
<comment type="caution">
    <text evidence="2">The sequence shown here is derived from an EMBL/GenBank/DDBJ whole genome shotgun (WGS) entry which is preliminary data.</text>
</comment>
<name>A0A8T0PU41_PANVG</name>
<evidence type="ECO:0000313" key="2">
    <source>
        <dbReference type="EMBL" id="KAG2563852.1"/>
    </source>
</evidence>
<feature type="signal peptide" evidence="1">
    <location>
        <begin position="1"/>
        <end position="17"/>
    </location>
</feature>
<reference evidence="2" key="1">
    <citation type="submission" date="2020-05" db="EMBL/GenBank/DDBJ databases">
        <title>WGS assembly of Panicum virgatum.</title>
        <authorList>
            <person name="Lovell J.T."/>
            <person name="Jenkins J."/>
            <person name="Shu S."/>
            <person name="Juenger T.E."/>
            <person name="Schmutz J."/>
        </authorList>
    </citation>
    <scope>NUCLEOTIDE SEQUENCE</scope>
    <source>
        <strain evidence="2">AP13</strain>
    </source>
</reference>
<gene>
    <name evidence="2" type="ORF">PVAP13_8KG369402</name>
</gene>
<dbReference type="Proteomes" id="UP000823388">
    <property type="component" value="Chromosome 8K"/>
</dbReference>
<evidence type="ECO:0000256" key="1">
    <source>
        <dbReference type="SAM" id="SignalP"/>
    </source>
</evidence>
<sequence>KTLLIAVLLLYAAAAYADATTAAAGDGELMRAADEEGPAISLPAGEYGRCLPAGCPGGLDGCEEPCRKEGYDKGGECVVSVHQCCCLGLPLAA</sequence>
<feature type="chain" id="PRO_5035729385" evidence="1">
    <location>
        <begin position="18"/>
        <end position="93"/>
    </location>
</feature>
<dbReference type="AlphaFoldDB" id="A0A8T0PU41"/>
<proteinExistence type="predicted"/>
<evidence type="ECO:0000313" key="3">
    <source>
        <dbReference type="Proteomes" id="UP000823388"/>
    </source>
</evidence>
<accession>A0A8T0PU41</accession>
<dbReference type="EMBL" id="CM029051">
    <property type="protein sequence ID" value="KAG2563852.1"/>
    <property type="molecule type" value="Genomic_DNA"/>
</dbReference>
<organism evidence="2 3">
    <name type="scientific">Panicum virgatum</name>
    <name type="common">Blackwell switchgrass</name>
    <dbReference type="NCBI Taxonomy" id="38727"/>
    <lineage>
        <taxon>Eukaryota</taxon>
        <taxon>Viridiplantae</taxon>
        <taxon>Streptophyta</taxon>
        <taxon>Embryophyta</taxon>
        <taxon>Tracheophyta</taxon>
        <taxon>Spermatophyta</taxon>
        <taxon>Magnoliopsida</taxon>
        <taxon>Liliopsida</taxon>
        <taxon>Poales</taxon>
        <taxon>Poaceae</taxon>
        <taxon>PACMAD clade</taxon>
        <taxon>Panicoideae</taxon>
        <taxon>Panicodae</taxon>
        <taxon>Paniceae</taxon>
        <taxon>Panicinae</taxon>
        <taxon>Panicum</taxon>
        <taxon>Panicum sect. Hiantes</taxon>
    </lineage>
</organism>
<feature type="non-terminal residue" evidence="2">
    <location>
        <position position="1"/>
    </location>
</feature>
<protein>
    <submittedName>
        <fullName evidence="2">Uncharacterized protein</fullName>
    </submittedName>
</protein>
<keyword evidence="1" id="KW-0732">Signal</keyword>